<gene>
    <name evidence="4" type="ORF">GCM10009554_35290</name>
</gene>
<proteinExistence type="predicted"/>
<dbReference type="EMBL" id="BAAAHK010000007">
    <property type="protein sequence ID" value="GAA0942603.1"/>
    <property type="molecule type" value="Genomic_DNA"/>
</dbReference>
<dbReference type="Pfam" id="PF13649">
    <property type="entry name" value="Methyltransf_25"/>
    <property type="match status" value="1"/>
</dbReference>
<name>A0ABP4B0H4_9ACTN</name>
<evidence type="ECO:0000313" key="5">
    <source>
        <dbReference type="Proteomes" id="UP001500542"/>
    </source>
</evidence>
<dbReference type="Proteomes" id="UP001500542">
    <property type="component" value="Unassembled WGS sequence"/>
</dbReference>
<dbReference type="Gene3D" id="3.40.50.150">
    <property type="entry name" value="Vaccinia Virus protein VP39"/>
    <property type="match status" value="1"/>
</dbReference>
<comment type="caution">
    <text evidence="4">The sequence shown here is derived from an EMBL/GenBank/DDBJ whole genome shotgun (WGS) entry which is preliminary data.</text>
</comment>
<feature type="domain" description="Methyltransferase" evidence="3">
    <location>
        <begin position="48"/>
        <end position="139"/>
    </location>
</feature>
<dbReference type="RefSeq" id="WP_343970616.1">
    <property type="nucleotide sequence ID" value="NZ_BAAAHK010000007.1"/>
</dbReference>
<sequence length="206" mass="22438">MDNEAAKELVRRGYDALSARYDEAFDGESKYGPWLAELLDRLSGPSRILDLGCGSGIPVALTLAEAGHQVTGVDISEVQVQWARERVPAATFLQADAARLQFPPAAVDAVVSFYALIHIPLDEQQELLRKIGEWVRPGGLFVATVGAAAWTGAEENWLDGGVPMWWSHADAGTTRGWVEEAGFVVEREEFVPEGVGGHALLWAVRR</sequence>
<evidence type="ECO:0000313" key="4">
    <source>
        <dbReference type="EMBL" id="GAA0942603.1"/>
    </source>
</evidence>
<keyword evidence="5" id="KW-1185">Reference proteome</keyword>
<evidence type="ECO:0000256" key="2">
    <source>
        <dbReference type="ARBA" id="ARBA00022679"/>
    </source>
</evidence>
<dbReference type="InterPro" id="IPR029063">
    <property type="entry name" value="SAM-dependent_MTases_sf"/>
</dbReference>
<dbReference type="SUPFAM" id="SSF53335">
    <property type="entry name" value="S-adenosyl-L-methionine-dependent methyltransferases"/>
    <property type="match status" value="1"/>
</dbReference>
<dbReference type="PANTHER" id="PTHR43861:SF1">
    <property type="entry name" value="TRANS-ACONITATE 2-METHYLTRANSFERASE"/>
    <property type="match status" value="1"/>
</dbReference>
<dbReference type="PANTHER" id="PTHR43861">
    <property type="entry name" value="TRANS-ACONITATE 2-METHYLTRANSFERASE-RELATED"/>
    <property type="match status" value="1"/>
</dbReference>
<keyword evidence="1 4" id="KW-0489">Methyltransferase</keyword>
<keyword evidence="2" id="KW-0808">Transferase</keyword>
<protein>
    <submittedName>
        <fullName evidence="4">Class I SAM-dependent methyltransferase</fullName>
    </submittedName>
</protein>
<dbReference type="InterPro" id="IPR041698">
    <property type="entry name" value="Methyltransf_25"/>
</dbReference>
<evidence type="ECO:0000259" key="3">
    <source>
        <dbReference type="Pfam" id="PF13649"/>
    </source>
</evidence>
<organism evidence="4 5">
    <name type="scientific">Kribbella koreensis</name>
    <dbReference type="NCBI Taxonomy" id="57909"/>
    <lineage>
        <taxon>Bacteria</taxon>
        <taxon>Bacillati</taxon>
        <taxon>Actinomycetota</taxon>
        <taxon>Actinomycetes</taxon>
        <taxon>Propionibacteriales</taxon>
        <taxon>Kribbellaceae</taxon>
        <taxon>Kribbella</taxon>
    </lineage>
</organism>
<accession>A0ABP4B0H4</accession>
<dbReference type="CDD" id="cd02440">
    <property type="entry name" value="AdoMet_MTases"/>
    <property type="match status" value="1"/>
</dbReference>
<evidence type="ECO:0000256" key="1">
    <source>
        <dbReference type="ARBA" id="ARBA00022603"/>
    </source>
</evidence>
<dbReference type="GO" id="GO:0008168">
    <property type="term" value="F:methyltransferase activity"/>
    <property type="evidence" value="ECO:0007669"/>
    <property type="project" value="UniProtKB-KW"/>
</dbReference>
<reference evidence="5" key="1">
    <citation type="journal article" date="2019" name="Int. J. Syst. Evol. Microbiol.">
        <title>The Global Catalogue of Microorganisms (GCM) 10K type strain sequencing project: providing services to taxonomists for standard genome sequencing and annotation.</title>
        <authorList>
            <consortium name="The Broad Institute Genomics Platform"/>
            <consortium name="The Broad Institute Genome Sequencing Center for Infectious Disease"/>
            <person name="Wu L."/>
            <person name="Ma J."/>
        </authorList>
    </citation>
    <scope>NUCLEOTIDE SEQUENCE [LARGE SCALE GENOMIC DNA]</scope>
    <source>
        <strain evidence="5">JCM 10977</strain>
    </source>
</reference>
<dbReference type="GO" id="GO:0032259">
    <property type="term" value="P:methylation"/>
    <property type="evidence" value="ECO:0007669"/>
    <property type="project" value="UniProtKB-KW"/>
</dbReference>